<reference evidence="3 4" key="1">
    <citation type="journal article" date="2015" name="Genome Biol. Evol.">
        <title>Comparative Genomics of a Bacterivorous Green Alga Reveals Evolutionary Causalities and Consequences of Phago-Mixotrophic Mode of Nutrition.</title>
        <authorList>
            <person name="Burns J.A."/>
            <person name="Paasch A."/>
            <person name="Narechania A."/>
            <person name="Kim E."/>
        </authorList>
    </citation>
    <scope>NUCLEOTIDE SEQUENCE [LARGE SCALE GENOMIC DNA]</scope>
    <source>
        <strain evidence="3 4">PLY_AMNH</strain>
    </source>
</reference>
<feature type="compositionally biased region" description="Polar residues" evidence="1">
    <location>
        <begin position="35"/>
        <end position="46"/>
    </location>
</feature>
<dbReference type="GO" id="GO:0003676">
    <property type="term" value="F:nucleic acid binding"/>
    <property type="evidence" value="ECO:0007669"/>
    <property type="project" value="InterPro"/>
</dbReference>
<dbReference type="AlphaFoldDB" id="A0AAE0LGA8"/>
<name>A0AAE0LGA8_9CHLO</name>
<accession>A0AAE0LGA8</accession>
<dbReference type="PROSITE" id="PS50174">
    <property type="entry name" value="G_PATCH"/>
    <property type="match status" value="1"/>
</dbReference>
<dbReference type="EMBL" id="LGRX02002688">
    <property type="protein sequence ID" value="KAK3283670.1"/>
    <property type="molecule type" value="Genomic_DNA"/>
</dbReference>
<dbReference type="SMART" id="SM00443">
    <property type="entry name" value="G_patch"/>
    <property type="match status" value="1"/>
</dbReference>
<organism evidence="3 4">
    <name type="scientific">Cymbomonas tetramitiformis</name>
    <dbReference type="NCBI Taxonomy" id="36881"/>
    <lineage>
        <taxon>Eukaryota</taxon>
        <taxon>Viridiplantae</taxon>
        <taxon>Chlorophyta</taxon>
        <taxon>Pyramimonadophyceae</taxon>
        <taxon>Pyramimonadales</taxon>
        <taxon>Pyramimonadaceae</taxon>
        <taxon>Cymbomonas</taxon>
    </lineage>
</organism>
<proteinExistence type="predicted"/>
<keyword evidence="4" id="KW-1185">Reference proteome</keyword>
<feature type="domain" description="G-patch" evidence="2">
    <location>
        <begin position="55"/>
        <end position="101"/>
    </location>
</feature>
<sequence>MTYGKGSSHFYASLVRNQTSNPVWSAGQRADPAEASNNSGPRSGEQSVPVYGLSSRSLGFRMLKKAGWNEGEGLGVEGQGRQIPILPQQRDGRSGIGKFVPKQNKQDSTVKRKAVVGEASQDAKASKEDRDNLKLAVARAKKKQKKDKAVQRNIYEAFHGSAETTDVNPLLKKILFVQQIFDPRHF</sequence>
<gene>
    <name evidence="3" type="ORF">CYMTET_8650</name>
</gene>
<comment type="caution">
    <text evidence="3">The sequence shown here is derived from an EMBL/GenBank/DDBJ whole genome shotgun (WGS) entry which is preliminary data.</text>
</comment>
<dbReference type="InterPro" id="IPR000467">
    <property type="entry name" value="G_patch_dom"/>
</dbReference>
<protein>
    <recommendedName>
        <fullName evidence="2">G-patch domain-containing protein</fullName>
    </recommendedName>
</protein>
<evidence type="ECO:0000313" key="4">
    <source>
        <dbReference type="Proteomes" id="UP001190700"/>
    </source>
</evidence>
<evidence type="ECO:0000259" key="2">
    <source>
        <dbReference type="PROSITE" id="PS50174"/>
    </source>
</evidence>
<dbReference type="Proteomes" id="UP001190700">
    <property type="component" value="Unassembled WGS sequence"/>
</dbReference>
<dbReference type="PANTHER" id="PTHR20923:SF1">
    <property type="entry name" value="G PATCH DOMAIN AND ANKYRIN REPEAT-CONTAINING PROTEIN 1"/>
    <property type="match status" value="1"/>
</dbReference>
<evidence type="ECO:0000256" key="1">
    <source>
        <dbReference type="SAM" id="MobiDB-lite"/>
    </source>
</evidence>
<dbReference type="Pfam" id="PF01585">
    <property type="entry name" value="G-patch"/>
    <property type="match status" value="1"/>
</dbReference>
<feature type="region of interest" description="Disordered" evidence="1">
    <location>
        <begin position="22"/>
        <end position="50"/>
    </location>
</feature>
<feature type="region of interest" description="Disordered" evidence="1">
    <location>
        <begin position="79"/>
        <end position="130"/>
    </location>
</feature>
<evidence type="ECO:0000313" key="3">
    <source>
        <dbReference type="EMBL" id="KAK3283670.1"/>
    </source>
</evidence>
<dbReference type="InterPro" id="IPR039146">
    <property type="entry name" value="GPANK1"/>
</dbReference>
<dbReference type="PANTHER" id="PTHR20923">
    <property type="entry name" value="BAT4 PROTEIN-RELATED"/>
    <property type="match status" value="1"/>
</dbReference>